<dbReference type="GO" id="GO:0003964">
    <property type="term" value="F:RNA-directed DNA polymerase activity"/>
    <property type="evidence" value="ECO:0007669"/>
    <property type="project" value="UniProtKB-KW"/>
</dbReference>
<dbReference type="Proteomes" id="UP000663722">
    <property type="component" value="Chromosome"/>
</dbReference>
<keyword evidence="4" id="KW-1185">Reference proteome</keyword>
<evidence type="ECO:0000259" key="2">
    <source>
        <dbReference type="PROSITE" id="PS50878"/>
    </source>
</evidence>
<evidence type="ECO:0000313" key="3">
    <source>
        <dbReference type="EMBL" id="QTA90421.1"/>
    </source>
</evidence>
<dbReference type="PANTHER" id="PTHR34047">
    <property type="entry name" value="NUCLEAR INTRON MATURASE 1, MITOCHONDRIAL-RELATED"/>
    <property type="match status" value="1"/>
</dbReference>
<keyword evidence="3" id="KW-0808">Transferase</keyword>
<dbReference type="RefSeq" id="WP_207678636.1">
    <property type="nucleotide sequence ID" value="NZ_CP061800.1"/>
</dbReference>
<evidence type="ECO:0000313" key="4">
    <source>
        <dbReference type="Proteomes" id="UP000663722"/>
    </source>
</evidence>
<sequence>MSQLLEKAASPQVINGAWKRFRRDKAIWEPGLSRQEMERNLGYHLLRLSDELRTGTYIPNPVRFFPVNKGDGSKRIISANTLRDKVAQRAVLSVIESIGERFFHHDSYGSRPGRNLEMANAKVREYVFCGLTWLVDADIKSYFDNIPHKPLIRILQNLISDKELIGLIQRWLDVGAVRRGFLSAAKGIPQGAVLSPFLCNIYLTSFDNEMSAKNYPFVRYVDDFLIFAKSEKEARQAHDYTGKVLNRLGLSLHPEKTRVVPCSPKVRFLGRKLPKIGGRKI</sequence>
<dbReference type="Pfam" id="PF00078">
    <property type="entry name" value="RVT_1"/>
    <property type="match status" value="1"/>
</dbReference>
<proteinExistence type="inferred from homology"/>
<dbReference type="InterPro" id="IPR000477">
    <property type="entry name" value="RT_dom"/>
</dbReference>
<reference evidence="3" key="1">
    <citation type="journal article" date="2021" name="Microb. Physiol.">
        <title>Proteogenomic Insights into the Physiology of Marine, Sulfate-Reducing, Filamentous Desulfonema limicola and Desulfonema magnum.</title>
        <authorList>
            <person name="Schnaars V."/>
            <person name="Wohlbrand L."/>
            <person name="Scheve S."/>
            <person name="Hinrichs C."/>
            <person name="Reinhardt R."/>
            <person name="Rabus R."/>
        </authorList>
    </citation>
    <scope>NUCLEOTIDE SEQUENCE</scope>
    <source>
        <strain evidence="3">4be13</strain>
    </source>
</reference>
<dbReference type="CDD" id="cd01651">
    <property type="entry name" value="RT_G2_intron"/>
    <property type="match status" value="1"/>
</dbReference>
<dbReference type="Gene3D" id="3.30.70.270">
    <property type="match status" value="1"/>
</dbReference>
<dbReference type="EMBL" id="CP061800">
    <property type="protein sequence ID" value="QTA90421.1"/>
    <property type="molecule type" value="Genomic_DNA"/>
</dbReference>
<evidence type="ECO:0000256" key="1">
    <source>
        <dbReference type="ARBA" id="ARBA00034120"/>
    </source>
</evidence>
<dbReference type="KEGG" id="dmm:dnm_064820"/>
<dbReference type="PANTHER" id="PTHR34047:SF8">
    <property type="entry name" value="PROTEIN YKFC"/>
    <property type="match status" value="1"/>
</dbReference>
<feature type="domain" description="Reverse transcriptase" evidence="2">
    <location>
        <begin position="48"/>
        <end position="273"/>
    </location>
</feature>
<dbReference type="InterPro" id="IPR043128">
    <property type="entry name" value="Rev_trsase/Diguanyl_cyclase"/>
</dbReference>
<accession>A0A975BRM6</accession>
<dbReference type="SUPFAM" id="SSF56672">
    <property type="entry name" value="DNA/RNA polymerases"/>
    <property type="match status" value="1"/>
</dbReference>
<keyword evidence="3" id="KW-0695">RNA-directed DNA polymerase</keyword>
<keyword evidence="3" id="KW-0548">Nucleotidyltransferase</keyword>
<comment type="similarity">
    <text evidence="1">Belongs to the bacterial reverse transcriptase family.</text>
</comment>
<dbReference type="AlphaFoldDB" id="A0A975BRM6"/>
<dbReference type="InterPro" id="IPR043502">
    <property type="entry name" value="DNA/RNA_pol_sf"/>
</dbReference>
<protein>
    <submittedName>
        <fullName evidence="3">Reverse transcriptase (RNA-dependent DNA polymerase) domain-containing protein</fullName>
    </submittedName>
</protein>
<organism evidence="3 4">
    <name type="scientific">Desulfonema magnum</name>
    <dbReference type="NCBI Taxonomy" id="45655"/>
    <lineage>
        <taxon>Bacteria</taxon>
        <taxon>Pseudomonadati</taxon>
        <taxon>Thermodesulfobacteriota</taxon>
        <taxon>Desulfobacteria</taxon>
        <taxon>Desulfobacterales</taxon>
        <taxon>Desulfococcaceae</taxon>
        <taxon>Desulfonema</taxon>
    </lineage>
</organism>
<gene>
    <name evidence="3" type="ORF">dnm_064820</name>
</gene>
<dbReference type="InterPro" id="IPR051083">
    <property type="entry name" value="GrpII_Intron_Splice-Mob/Def"/>
</dbReference>
<dbReference type="PROSITE" id="PS50878">
    <property type="entry name" value="RT_POL"/>
    <property type="match status" value="1"/>
</dbReference>
<name>A0A975BRM6_9BACT</name>